<keyword evidence="5" id="KW-1185">Reference proteome</keyword>
<protein>
    <submittedName>
        <fullName evidence="4">Zinc-ribbon domain-containing protein</fullName>
    </submittedName>
</protein>
<dbReference type="NCBIfam" id="TIGR02098">
    <property type="entry name" value="MJ0042_CXXC"/>
    <property type="match status" value="1"/>
</dbReference>
<dbReference type="InterPro" id="IPR011723">
    <property type="entry name" value="Znf/thioredoxin_put"/>
</dbReference>
<keyword evidence="2" id="KW-0472">Membrane</keyword>
<accession>A0ABS6V2Z4</accession>
<reference evidence="4 5" key="1">
    <citation type="submission" date="2021-07" db="EMBL/GenBank/DDBJ databases">
        <title>The draft genome sequence of Sphingomicrobium sp. B8.</title>
        <authorList>
            <person name="Mu L."/>
        </authorList>
    </citation>
    <scope>NUCLEOTIDE SEQUENCE [LARGE SCALE GENOMIC DNA]</scope>
    <source>
        <strain evidence="4 5">B8</strain>
    </source>
</reference>
<feature type="transmembrane region" description="Helical" evidence="2">
    <location>
        <begin position="193"/>
        <end position="214"/>
    </location>
</feature>
<organism evidence="4 5">
    <name type="scientific">Sphingomicrobium clamense</name>
    <dbReference type="NCBI Taxonomy" id="2851013"/>
    <lineage>
        <taxon>Bacteria</taxon>
        <taxon>Pseudomonadati</taxon>
        <taxon>Pseudomonadota</taxon>
        <taxon>Alphaproteobacteria</taxon>
        <taxon>Sphingomonadales</taxon>
        <taxon>Sphingomonadaceae</taxon>
        <taxon>Sphingomicrobium</taxon>
    </lineage>
</organism>
<comment type="caution">
    <text evidence="4">The sequence shown here is derived from an EMBL/GenBank/DDBJ whole genome shotgun (WGS) entry which is preliminary data.</text>
</comment>
<evidence type="ECO:0000313" key="5">
    <source>
        <dbReference type="Proteomes" id="UP000698028"/>
    </source>
</evidence>
<evidence type="ECO:0000256" key="2">
    <source>
        <dbReference type="SAM" id="Phobius"/>
    </source>
</evidence>
<keyword evidence="2" id="KW-1133">Transmembrane helix</keyword>
<evidence type="ECO:0000313" key="4">
    <source>
        <dbReference type="EMBL" id="MBW0143914.1"/>
    </source>
</evidence>
<gene>
    <name evidence="4" type="ORF">KTQ36_01220</name>
</gene>
<dbReference type="RefSeq" id="WP_218631961.1">
    <property type="nucleotide sequence ID" value="NZ_JAHVAH010000001.1"/>
</dbReference>
<dbReference type="Proteomes" id="UP000698028">
    <property type="component" value="Unassembled WGS sequence"/>
</dbReference>
<feature type="domain" description="Zinc finger/thioredoxin putative" evidence="3">
    <location>
        <begin position="1"/>
        <end position="36"/>
    </location>
</feature>
<evidence type="ECO:0000259" key="3">
    <source>
        <dbReference type="Pfam" id="PF13717"/>
    </source>
</evidence>
<proteinExistence type="predicted"/>
<feature type="compositionally biased region" description="Basic and acidic residues" evidence="1">
    <location>
        <begin position="113"/>
        <end position="125"/>
    </location>
</feature>
<dbReference type="EMBL" id="JAHVAH010000001">
    <property type="protein sequence ID" value="MBW0143914.1"/>
    <property type="molecule type" value="Genomic_DNA"/>
</dbReference>
<name>A0ABS6V2Z4_9SPHN</name>
<sequence>MILTCPSCDTRYVVKDGAIPPQGRKVRCANCSESWFEAGEAEPEAVAPEPEPAEQGTPPAEGPPAEEPVVDETPPDPAFAGSFDDFGGEQVPGIPEVPEEEAVPPPPAAPVTEQRDPFAKSEPRKQPVTLGDEPVEPEVAEAVEAQAAGQHVEIVEEATPAGEPEQIETPEDIAFANPIPDDYDVDDEPDRGWVKWVVGLLVIAAAAAAFYLYAPAQWKASLGLAEVEQESPLEVMLTSNDRQILESGNELLTISGRVINSGEEEQRVPPIEAILRDPEGTIVFSWTIPPPARTLAPGDSASFNSAQTDIPQGADRLTVQLAEVGA</sequence>
<dbReference type="Pfam" id="PF13717">
    <property type="entry name" value="Zn_ribbon_4"/>
    <property type="match status" value="1"/>
</dbReference>
<feature type="region of interest" description="Disordered" evidence="1">
    <location>
        <begin position="159"/>
        <end position="180"/>
    </location>
</feature>
<feature type="region of interest" description="Disordered" evidence="1">
    <location>
        <begin position="37"/>
        <end position="134"/>
    </location>
</feature>
<evidence type="ECO:0000256" key="1">
    <source>
        <dbReference type="SAM" id="MobiDB-lite"/>
    </source>
</evidence>
<keyword evidence="2" id="KW-0812">Transmembrane</keyword>
<feature type="compositionally biased region" description="Low complexity" evidence="1">
    <location>
        <begin position="44"/>
        <end position="59"/>
    </location>
</feature>